<dbReference type="PANTHER" id="PTHR43840:SF15">
    <property type="entry name" value="MITOCHONDRIAL METAL TRANSPORTER 1-RELATED"/>
    <property type="match status" value="1"/>
</dbReference>
<comment type="subcellular location">
    <subcellularLocation>
        <location evidence="1">Membrane</location>
        <topology evidence="1">Multi-pass membrane protein</topology>
    </subcellularLocation>
</comment>
<evidence type="ECO:0000256" key="5">
    <source>
        <dbReference type="ARBA" id="ARBA00022989"/>
    </source>
</evidence>
<evidence type="ECO:0000256" key="1">
    <source>
        <dbReference type="ARBA" id="ARBA00004141"/>
    </source>
</evidence>
<organism evidence="10 11">
    <name type="scientific">Corynebacterium timonense</name>
    <dbReference type="NCBI Taxonomy" id="441500"/>
    <lineage>
        <taxon>Bacteria</taxon>
        <taxon>Bacillati</taxon>
        <taxon>Actinomycetota</taxon>
        <taxon>Actinomycetes</taxon>
        <taxon>Mycobacteriales</taxon>
        <taxon>Corynebacteriaceae</taxon>
        <taxon>Corynebacterium</taxon>
    </lineage>
</organism>
<dbReference type="InterPro" id="IPR050291">
    <property type="entry name" value="CDF_Transporter"/>
</dbReference>
<dbReference type="AlphaFoldDB" id="A0A1H1RKC0"/>
<dbReference type="InterPro" id="IPR002524">
    <property type="entry name" value="Cation_efflux"/>
</dbReference>
<dbReference type="GO" id="GO:0005886">
    <property type="term" value="C:plasma membrane"/>
    <property type="evidence" value="ECO:0007669"/>
    <property type="project" value="TreeGrafter"/>
</dbReference>
<comment type="similarity">
    <text evidence="2">Belongs to the cation diffusion facilitator (CDF) transporter (TC 2.A.4) family.</text>
</comment>
<evidence type="ECO:0000313" key="10">
    <source>
        <dbReference type="EMBL" id="SDS36165.1"/>
    </source>
</evidence>
<dbReference type="InterPro" id="IPR027469">
    <property type="entry name" value="Cation_efflux_TMD_sf"/>
</dbReference>
<proteinExistence type="inferred from homology"/>
<keyword evidence="11" id="KW-1185">Reference proteome</keyword>
<dbReference type="SUPFAM" id="SSF160240">
    <property type="entry name" value="Cation efflux protein cytoplasmic domain-like"/>
    <property type="match status" value="1"/>
</dbReference>
<dbReference type="Pfam" id="PF01545">
    <property type="entry name" value="Cation_efflux"/>
    <property type="match status" value="1"/>
</dbReference>
<dbReference type="Pfam" id="PF16916">
    <property type="entry name" value="ZT_dimer"/>
    <property type="match status" value="1"/>
</dbReference>
<evidence type="ECO:0000256" key="6">
    <source>
        <dbReference type="ARBA" id="ARBA00023136"/>
    </source>
</evidence>
<dbReference type="PANTHER" id="PTHR43840">
    <property type="entry name" value="MITOCHONDRIAL METAL TRANSPORTER 1-RELATED"/>
    <property type="match status" value="1"/>
</dbReference>
<dbReference type="STRING" id="1203190.GCA_000312345_01670"/>
<sequence>MPDPDFVRTPQQEQKLLERFMWLSIAASIATVALKFGAALVTGSVGFLSDAIESVINVVAAIVGLWALKVAAKPADDNHNFGHAKAEYFSAQVEGAMILVASIAIIFTAIERIINPQPIEQAGLGLILSTVAAVLNLAVGLALVRAGKRYRSATLDADGRHLLTDVWTTAGVLLGIAVVALTGWQVLDPIVALLVGLNILVTGYQLLKSSIQGLLSQTLPDDELRLIDAFLARFADEHDVAFTNVRTVAFGRERLVNVVMQVPGSWSVERSHDYADLVEFGIATELGGAETVVHIEPLGVDTQVGPMWVP</sequence>
<dbReference type="InterPro" id="IPR036837">
    <property type="entry name" value="Cation_efflux_CTD_sf"/>
</dbReference>
<name>A0A1H1RKC0_9CORY</name>
<evidence type="ECO:0000256" key="2">
    <source>
        <dbReference type="ARBA" id="ARBA00008114"/>
    </source>
</evidence>
<dbReference type="InterPro" id="IPR027470">
    <property type="entry name" value="Cation_efflux_CTD"/>
</dbReference>
<dbReference type="NCBIfam" id="TIGR01297">
    <property type="entry name" value="CDF"/>
    <property type="match status" value="1"/>
</dbReference>
<gene>
    <name evidence="10" type="ORF">SAMN04488539_1521</name>
</gene>
<feature type="transmembrane region" description="Helical" evidence="7">
    <location>
        <begin position="89"/>
        <end position="110"/>
    </location>
</feature>
<protein>
    <submittedName>
        <fullName evidence="10">Cation diffusion facilitator family transporter</fullName>
    </submittedName>
</protein>
<feature type="transmembrane region" description="Helical" evidence="7">
    <location>
        <begin position="20"/>
        <end position="41"/>
    </location>
</feature>
<evidence type="ECO:0000256" key="3">
    <source>
        <dbReference type="ARBA" id="ARBA00022448"/>
    </source>
</evidence>
<evidence type="ECO:0000256" key="7">
    <source>
        <dbReference type="SAM" id="Phobius"/>
    </source>
</evidence>
<evidence type="ECO:0000256" key="4">
    <source>
        <dbReference type="ARBA" id="ARBA00022692"/>
    </source>
</evidence>
<dbReference type="Gene3D" id="1.20.1510.10">
    <property type="entry name" value="Cation efflux protein transmembrane domain"/>
    <property type="match status" value="1"/>
</dbReference>
<dbReference type="eggNOG" id="COG0053">
    <property type="taxonomic scope" value="Bacteria"/>
</dbReference>
<dbReference type="GO" id="GO:0006882">
    <property type="term" value="P:intracellular zinc ion homeostasis"/>
    <property type="evidence" value="ECO:0007669"/>
    <property type="project" value="TreeGrafter"/>
</dbReference>
<dbReference type="SUPFAM" id="SSF161111">
    <property type="entry name" value="Cation efflux protein transmembrane domain-like"/>
    <property type="match status" value="1"/>
</dbReference>
<evidence type="ECO:0000313" key="11">
    <source>
        <dbReference type="Proteomes" id="UP000182237"/>
    </source>
</evidence>
<evidence type="ECO:0000259" key="9">
    <source>
        <dbReference type="Pfam" id="PF16916"/>
    </source>
</evidence>
<dbReference type="GO" id="GO:0015093">
    <property type="term" value="F:ferrous iron transmembrane transporter activity"/>
    <property type="evidence" value="ECO:0007669"/>
    <property type="project" value="TreeGrafter"/>
</dbReference>
<dbReference type="GO" id="GO:0015086">
    <property type="term" value="F:cadmium ion transmembrane transporter activity"/>
    <property type="evidence" value="ECO:0007669"/>
    <property type="project" value="TreeGrafter"/>
</dbReference>
<keyword evidence="3" id="KW-0813">Transport</keyword>
<feature type="domain" description="Cation efflux protein transmembrane" evidence="8">
    <location>
        <begin position="21"/>
        <end position="215"/>
    </location>
</feature>
<evidence type="ECO:0000259" key="8">
    <source>
        <dbReference type="Pfam" id="PF01545"/>
    </source>
</evidence>
<dbReference type="EMBL" id="LT629765">
    <property type="protein sequence ID" value="SDS36165.1"/>
    <property type="molecule type" value="Genomic_DNA"/>
</dbReference>
<feature type="transmembrane region" description="Helical" evidence="7">
    <location>
        <begin position="165"/>
        <end position="184"/>
    </location>
</feature>
<feature type="transmembrane region" description="Helical" evidence="7">
    <location>
        <begin position="47"/>
        <end position="68"/>
    </location>
</feature>
<dbReference type="Gene3D" id="3.30.70.1350">
    <property type="entry name" value="Cation efflux protein, cytoplasmic domain"/>
    <property type="match status" value="1"/>
</dbReference>
<feature type="transmembrane region" description="Helical" evidence="7">
    <location>
        <begin position="122"/>
        <end position="144"/>
    </location>
</feature>
<dbReference type="Proteomes" id="UP000182237">
    <property type="component" value="Chromosome I"/>
</dbReference>
<keyword evidence="5 7" id="KW-1133">Transmembrane helix</keyword>
<accession>A0A1H1RKC0</accession>
<dbReference type="InterPro" id="IPR058533">
    <property type="entry name" value="Cation_efflux_TM"/>
</dbReference>
<keyword evidence="4 7" id="KW-0812">Transmembrane</keyword>
<reference evidence="10 11" key="1">
    <citation type="submission" date="2016-10" db="EMBL/GenBank/DDBJ databases">
        <authorList>
            <person name="de Groot N.N."/>
        </authorList>
    </citation>
    <scope>NUCLEOTIDE SEQUENCE [LARGE SCALE GENOMIC DNA]</scope>
    <source>
        <strain evidence="10 11">DSM 45434</strain>
    </source>
</reference>
<feature type="domain" description="Cation efflux protein cytoplasmic" evidence="9">
    <location>
        <begin position="220"/>
        <end position="297"/>
    </location>
</feature>
<feature type="transmembrane region" description="Helical" evidence="7">
    <location>
        <begin position="190"/>
        <end position="207"/>
    </location>
</feature>
<dbReference type="GO" id="GO:0015341">
    <property type="term" value="F:zinc efflux antiporter activity"/>
    <property type="evidence" value="ECO:0007669"/>
    <property type="project" value="TreeGrafter"/>
</dbReference>
<keyword evidence="6 7" id="KW-0472">Membrane</keyword>